<dbReference type="InterPro" id="IPR004360">
    <property type="entry name" value="Glyas_Fos-R_dOase_dom"/>
</dbReference>
<organism evidence="2 3">
    <name type="scientific">Spelaeicoccus albus</name>
    <dbReference type="NCBI Taxonomy" id="1280376"/>
    <lineage>
        <taxon>Bacteria</taxon>
        <taxon>Bacillati</taxon>
        <taxon>Actinomycetota</taxon>
        <taxon>Actinomycetes</taxon>
        <taxon>Micrococcales</taxon>
        <taxon>Brevibacteriaceae</taxon>
        <taxon>Spelaeicoccus</taxon>
    </lineage>
</organism>
<dbReference type="Gene3D" id="3.10.180.10">
    <property type="entry name" value="2,3-Dihydroxybiphenyl 1,2-Dioxygenase, domain 1"/>
    <property type="match status" value="1"/>
</dbReference>
<dbReference type="Pfam" id="PF00903">
    <property type="entry name" value="Glyoxalase"/>
    <property type="match status" value="1"/>
</dbReference>
<evidence type="ECO:0000313" key="2">
    <source>
        <dbReference type="EMBL" id="NYI66412.1"/>
    </source>
</evidence>
<sequence>MNYLRDLDKSKAFYTSFGWTGNPLFTDENAAAITVSDTIHIMLLTHEHYAQFTDKPIADAHATSAGMNAISTENPDEIDAIVDKAVAAGAVEGTPQELGFMRSRAFSDPDGHHWEVMWMDPIAAGGDWEAVQKKYPQEAR</sequence>
<comment type="caution">
    <text evidence="2">The sequence shown here is derived from an EMBL/GenBank/DDBJ whole genome shotgun (WGS) entry which is preliminary data.</text>
</comment>
<evidence type="ECO:0000259" key="1">
    <source>
        <dbReference type="PROSITE" id="PS51819"/>
    </source>
</evidence>
<dbReference type="EMBL" id="JACBZP010000001">
    <property type="protein sequence ID" value="NYI66412.1"/>
    <property type="molecule type" value="Genomic_DNA"/>
</dbReference>
<reference evidence="2 3" key="1">
    <citation type="submission" date="2020-07" db="EMBL/GenBank/DDBJ databases">
        <title>Sequencing the genomes of 1000 actinobacteria strains.</title>
        <authorList>
            <person name="Klenk H.-P."/>
        </authorList>
    </citation>
    <scope>NUCLEOTIDE SEQUENCE [LARGE SCALE GENOMIC DNA]</scope>
    <source>
        <strain evidence="2 3">DSM 26341</strain>
    </source>
</reference>
<dbReference type="InterPro" id="IPR029068">
    <property type="entry name" value="Glyas_Bleomycin-R_OHBP_Dase"/>
</dbReference>
<dbReference type="PROSITE" id="PS51819">
    <property type="entry name" value="VOC"/>
    <property type="match status" value="1"/>
</dbReference>
<dbReference type="Proteomes" id="UP000539111">
    <property type="component" value="Unassembled WGS sequence"/>
</dbReference>
<dbReference type="SUPFAM" id="SSF54593">
    <property type="entry name" value="Glyoxalase/Bleomycin resistance protein/Dihydroxybiphenyl dioxygenase"/>
    <property type="match status" value="1"/>
</dbReference>
<dbReference type="RefSeq" id="WP_179425746.1">
    <property type="nucleotide sequence ID" value="NZ_JACBZP010000001.1"/>
</dbReference>
<dbReference type="PANTHER" id="PTHR36503:SF2">
    <property type="entry name" value="BLR2408 PROTEIN"/>
    <property type="match status" value="1"/>
</dbReference>
<protein>
    <recommendedName>
        <fullName evidence="1">VOC domain-containing protein</fullName>
    </recommendedName>
</protein>
<evidence type="ECO:0000313" key="3">
    <source>
        <dbReference type="Proteomes" id="UP000539111"/>
    </source>
</evidence>
<accession>A0A7Z0A8K3</accession>
<proteinExistence type="predicted"/>
<feature type="domain" description="VOC" evidence="1">
    <location>
        <begin position="1"/>
        <end position="119"/>
    </location>
</feature>
<gene>
    <name evidence="2" type="ORF">BJY26_000718</name>
</gene>
<dbReference type="AlphaFoldDB" id="A0A7Z0A8K3"/>
<dbReference type="InterPro" id="IPR037523">
    <property type="entry name" value="VOC_core"/>
</dbReference>
<dbReference type="PANTHER" id="PTHR36503">
    <property type="entry name" value="BLR2520 PROTEIN"/>
    <property type="match status" value="1"/>
</dbReference>
<name>A0A7Z0A8K3_9MICO</name>
<keyword evidence="3" id="KW-1185">Reference proteome</keyword>